<comment type="caution">
    <text evidence="5">The sequence shown here is derived from an EMBL/GenBank/DDBJ whole genome shotgun (WGS) entry which is preliminary data.</text>
</comment>
<dbReference type="InterPro" id="IPR006054">
    <property type="entry name" value="DnaQ"/>
</dbReference>
<dbReference type="InterPro" id="IPR036397">
    <property type="entry name" value="RNaseH_sf"/>
</dbReference>
<dbReference type="Proteomes" id="UP001564760">
    <property type="component" value="Unassembled WGS sequence"/>
</dbReference>
<dbReference type="InterPro" id="IPR013520">
    <property type="entry name" value="Ribonucl_H"/>
</dbReference>
<keyword evidence="2" id="KW-0378">Hydrolase</keyword>
<name>A0ABV4CCU0_9MYCO</name>
<gene>
    <name evidence="5" type="ORF">AB8998_30990</name>
</gene>
<keyword evidence="1" id="KW-0540">Nuclease</keyword>
<dbReference type="Gene3D" id="3.30.420.10">
    <property type="entry name" value="Ribonuclease H-like superfamily/Ribonuclease H"/>
    <property type="match status" value="1"/>
</dbReference>
<dbReference type="RefSeq" id="WP_369742107.1">
    <property type="nucleotide sequence ID" value="NZ_JBGEDP010000003.1"/>
</dbReference>
<dbReference type="SMART" id="SM00479">
    <property type="entry name" value="EXOIII"/>
    <property type="match status" value="1"/>
</dbReference>
<evidence type="ECO:0000313" key="5">
    <source>
        <dbReference type="EMBL" id="MEY8019080.1"/>
    </source>
</evidence>
<dbReference type="NCBIfam" id="TIGR00573">
    <property type="entry name" value="dnaq"/>
    <property type="match status" value="1"/>
</dbReference>
<evidence type="ECO:0000313" key="6">
    <source>
        <dbReference type="Proteomes" id="UP001564760"/>
    </source>
</evidence>
<dbReference type="Pfam" id="PF00929">
    <property type="entry name" value="RNase_T"/>
    <property type="match status" value="1"/>
</dbReference>
<feature type="domain" description="Exonuclease" evidence="4">
    <location>
        <begin position="6"/>
        <end position="171"/>
    </location>
</feature>
<proteinExistence type="predicted"/>
<dbReference type="PANTHER" id="PTHR30231">
    <property type="entry name" value="DNA POLYMERASE III SUBUNIT EPSILON"/>
    <property type="match status" value="1"/>
</dbReference>
<reference evidence="5 6" key="1">
    <citation type="submission" date="2024-08" db="EMBL/GenBank/DDBJ databases">
        <title>Mycobacterium servetensis sp. nov., a novel rapid-growing mycobacterial species recovered from a human patient in Zaragoza, Spain.</title>
        <authorList>
            <person name="Tristancho-Baro A.I."/>
            <person name="Buenestado-Serrano S."/>
            <person name="Garcia De Viedma D."/>
            <person name="Milagro-Beamonte A."/>
            <person name="Burillo N."/>
            <person name="Sanz S."/>
            <person name="Lopez-Calleja A.I."/>
            <person name="Penas-Utrilla D."/>
            <person name="Guardingo M."/>
            <person name="Garcia M.J."/>
            <person name="Vinuelas-Bayon J."/>
        </authorList>
    </citation>
    <scope>NUCLEOTIDE SEQUENCE [LARGE SCALE GENOMIC DNA]</scope>
    <source>
        <strain evidence="6">HUMS_12744610</strain>
    </source>
</reference>
<dbReference type="SUPFAM" id="SSF53098">
    <property type="entry name" value="Ribonuclease H-like"/>
    <property type="match status" value="1"/>
</dbReference>
<evidence type="ECO:0000259" key="4">
    <source>
        <dbReference type="SMART" id="SM00479"/>
    </source>
</evidence>
<evidence type="ECO:0000256" key="3">
    <source>
        <dbReference type="ARBA" id="ARBA00022839"/>
    </source>
</evidence>
<protein>
    <submittedName>
        <fullName evidence="5">Exonuclease domain-containing protein</fullName>
    </submittedName>
</protein>
<dbReference type="PANTHER" id="PTHR30231:SF4">
    <property type="entry name" value="PROTEIN NEN2"/>
    <property type="match status" value="1"/>
</dbReference>
<keyword evidence="6" id="KW-1185">Reference proteome</keyword>
<evidence type="ECO:0000256" key="2">
    <source>
        <dbReference type="ARBA" id="ARBA00022801"/>
    </source>
</evidence>
<organism evidence="5 6">
    <name type="scientific">Mycobacterium servetii</name>
    <dbReference type="NCBI Taxonomy" id="3237418"/>
    <lineage>
        <taxon>Bacteria</taxon>
        <taxon>Bacillati</taxon>
        <taxon>Actinomycetota</taxon>
        <taxon>Actinomycetes</taxon>
        <taxon>Mycobacteriales</taxon>
        <taxon>Mycobacteriaceae</taxon>
        <taxon>Mycobacterium</taxon>
    </lineage>
</organism>
<evidence type="ECO:0000256" key="1">
    <source>
        <dbReference type="ARBA" id="ARBA00022722"/>
    </source>
</evidence>
<dbReference type="GO" id="GO:0004527">
    <property type="term" value="F:exonuclease activity"/>
    <property type="evidence" value="ECO:0007669"/>
    <property type="project" value="UniProtKB-KW"/>
</dbReference>
<dbReference type="InterPro" id="IPR012337">
    <property type="entry name" value="RNaseH-like_sf"/>
</dbReference>
<dbReference type="CDD" id="cd06127">
    <property type="entry name" value="DEDDh"/>
    <property type="match status" value="1"/>
</dbReference>
<keyword evidence="3 5" id="KW-0269">Exonuclease</keyword>
<dbReference type="EMBL" id="JBGEDP010000003">
    <property type="protein sequence ID" value="MEY8019080.1"/>
    <property type="molecule type" value="Genomic_DNA"/>
</dbReference>
<accession>A0ABV4CCU0</accession>
<sequence>MSNRAQWAVVDVETSGTSPEHCRIISIAALAVDDHATITDAVVTLLNPGVHPGPTNIHGITAEMLISQPQFADITTRLTALLAGRTLVAHNVAFDYAFLANEFRRTAVPCPVDAVMCTVELSNHLHLPVDNHKLATLARHWRVPQTRPHDALDDAHVLTRILTHSIERARAHGVPLPVRPPTSLRPPLFSAAA</sequence>